<dbReference type="Proteomes" id="UP000005824">
    <property type="component" value="Unassembled WGS sequence"/>
</dbReference>
<feature type="signal peptide" evidence="1">
    <location>
        <begin position="1"/>
        <end position="22"/>
    </location>
</feature>
<dbReference type="STRING" id="497964.CfE428DRAFT_5526"/>
<sequence length="83" mass="9007">MKLFLPALALVACVACSGPIEAGHYPHGFIVGSRMHYLHPSVVRFLYGPPARIQSPLATGYVATDSEGHFYVSPQLLSKQPIK</sequence>
<accession>B4D9D6</accession>
<evidence type="ECO:0000256" key="1">
    <source>
        <dbReference type="SAM" id="SignalP"/>
    </source>
</evidence>
<dbReference type="AlphaFoldDB" id="B4D9D6"/>
<dbReference type="EMBL" id="ABVL01000026">
    <property type="protein sequence ID" value="EDY16897.1"/>
    <property type="molecule type" value="Genomic_DNA"/>
</dbReference>
<dbReference type="RefSeq" id="WP_006982847.1">
    <property type="nucleotide sequence ID" value="NZ_ABVL01000026.1"/>
</dbReference>
<reference evidence="2 3" key="1">
    <citation type="journal article" date="2011" name="J. Bacteriol.">
        <title>Genome sequence of Chthoniobacter flavus Ellin428, an aerobic heterotrophic soil bacterium.</title>
        <authorList>
            <person name="Kant R."/>
            <person name="van Passel M.W."/>
            <person name="Palva A."/>
            <person name="Lucas S."/>
            <person name="Lapidus A."/>
            <person name="Glavina Del Rio T."/>
            <person name="Dalin E."/>
            <person name="Tice H."/>
            <person name="Bruce D."/>
            <person name="Goodwin L."/>
            <person name="Pitluck S."/>
            <person name="Larimer F.W."/>
            <person name="Land M.L."/>
            <person name="Hauser L."/>
            <person name="Sangwan P."/>
            <person name="de Vos W.M."/>
            <person name="Janssen P.H."/>
            <person name="Smidt H."/>
        </authorList>
    </citation>
    <scope>NUCLEOTIDE SEQUENCE [LARGE SCALE GENOMIC DNA]</scope>
    <source>
        <strain evidence="2 3">Ellin428</strain>
    </source>
</reference>
<evidence type="ECO:0008006" key="4">
    <source>
        <dbReference type="Google" id="ProtNLM"/>
    </source>
</evidence>
<keyword evidence="1" id="KW-0732">Signal</keyword>
<organism evidence="2 3">
    <name type="scientific">Chthoniobacter flavus Ellin428</name>
    <dbReference type="NCBI Taxonomy" id="497964"/>
    <lineage>
        <taxon>Bacteria</taxon>
        <taxon>Pseudomonadati</taxon>
        <taxon>Verrucomicrobiota</taxon>
        <taxon>Spartobacteria</taxon>
        <taxon>Chthoniobacterales</taxon>
        <taxon>Chthoniobacteraceae</taxon>
        <taxon>Chthoniobacter</taxon>
    </lineage>
</organism>
<proteinExistence type="predicted"/>
<comment type="caution">
    <text evidence="2">The sequence shown here is derived from an EMBL/GenBank/DDBJ whole genome shotgun (WGS) entry which is preliminary data.</text>
</comment>
<keyword evidence="3" id="KW-1185">Reference proteome</keyword>
<name>B4D9D6_9BACT</name>
<evidence type="ECO:0000313" key="2">
    <source>
        <dbReference type="EMBL" id="EDY16897.1"/>
    </source>
</evidence>
<gene>
    <name evidence="2" type="ORF">CfE428DRAFT_5526</name>
</gene>
<feature type="chain" id="PRO_5002803026" description="Lipoprotein" evidence="1">
    <location>
        <begin position="23"/>
        <end position="83"/>
    </location>
</feature>
<protein>
    <recommendedName>
        <fullName evidence="4">Lipoprotein</fullName>
    </recommendedName>
</protein>
<dbReference type="InParanoid" id="B4D9D6"/>
<evidence type="ECO:0000313" key="3">
    <source>
        <dbReference type="Proteomes" id="UP000005824"/>
    </source>
</evidence>